<dbReference type="FunFam" id="2.40.110.10:FF:000003">
    <property type="entry name" value="Acyl-coenzyme A oxidase"/>
    <property type="match status" value="1"/>
</dbReference>
<evidence type="ECO:0000256" key="4">
    <source>
        <dbReference type="ARBA" id="ARBA00004846"/>
    </source>
</evidence>
<dbReference type="PANTHER" id="PTHR10909:SF250">
    <property type="entry name" value="PEROXISOMAL ACYL-COENZYME A OXIDASE 1"/>
    <property type="match status" value="1"/>
</dbReference>
<feature type="domain" description="Acyl-coenzyme A oxidase N-terminal" evidence="17">
    <location>
        <begin position="28"/>
        <end position="124"/>
    </location>
</feature>
<comment type="subcellular location">
    <subcellularLocation>
        <location evidence="3">Peroxisome</location>
    </subcellularLocation>
</comment>
<dbReference type="InterPro" id="IPR012258">
    <property type="entry name" value="Acyl-CoA_oxidase"/>
</dbReference>
<dbReference type="GO" id="GO:0055088">
    <property type="term" value="P:lipid homeostasis"/>
    <property type="evidence" value="ECO:0007669"/>
    <property type="project" value="TreeGrafter"/>
</dbReference>
<dbReference type="SUPFAM" id="SSF47203">
    <property type="entry name" value="Acyl-CoA dehydrogenase C-terminal domain-like"/>
    <property type="match status" value="2"/>
</dbReference>
<evidence type="ECO:0000256" key="7">
    <source>
        <dbReference type="ARBA" id="ARBA00022827"/>
    </source>
</evidence>
<dbReference type="PIRSF" id="PIRSF000168">
    <property type="entry name" value="Acyl-CoA_oxidase"/>
    <property type="match status" value="1"/>
</dbReference>
<accession>A0A4S8LKD9</accession>
<sequence length="714" mass="79346">MSITMDPITHRQNETDMDNARKRTSVHVEKLTWFLYNGRDKWLQKHKIEQVLSKDPIFDKTRRPFETRTERFNSGARITNRIFELQESLGWTEEETSIAEFIIGEPLPISLHNTAFSPVLLTLSSRSLLSSNSLSLLTKHHGIHGAYLQTELGHGTNVSSLETTATYLPSTKEFDLHSPTLSSTKWWVGALGKTATHGVVQAKLILPGGRDMGPHLFLVQLRSLEDHKLLPGITTGDVGPKAFGGYAPTDNGFARFNHVRIPKRQMLSKFADVTDEGKYVKPPHAKLNYSGMVYIRAGLVSNCAWLMAKAATISIRYATVRRQGTKGPDGLEVPIINYPSVYVRLLPILSRAYVFLELARNMTTSYNAMSNRLSSGDTSLVAELHATTSGLKILGTTHCIQDLETARRSMGGHGYSAFSGLANLYADYVPSVTFEGENYVLDQQTVRAALKAFRDITSGNTPLSSLQPSNHYLRLLVSEQIPPIINPISLTTDPATLILLLEWRAAALVKDLASMLKRNSAATGSDGSTPQSVEDATVYQRVSKAVTEAFIAGQLGKMLQDLDLESNPKGRRLKEDQKLGEKELRMIKKLYTLYLLSTIESSLADFLAFDLLRMSDADNSTSDAVFILRRTIAEICSELLPEAIGLTDAFGFSDWELNSALGRYDGRVYQTLWEKAQMEPLNQKEVPDAYEESIKPMLLRGRRQAMSVARGAKL</sequence>
<comment type="catalytic activity">
    <reaction evidence="1">
        <text>a 2,3-saturated acyl-CoA + O2 = a (2E)-enoyl-CoA + H2O2</text>
        <dbReference type="Rhea" id="RHEA:38959"/>
        <dbReference type="ChEBI" id="CHEBI:15379"/>
        <dbReference type="ChEBI" id="CHEBI:16240"/>
        <dbReference type="ChEBI" id="CHEBI:58856"/>
        <dbReference type="ChEBI" id="CHEBI:65111"/>
        <dbReference type="EC" id="1.3.3.6"/>
    </reaction>
</comment>
<dbReference type="GO" id="GO:0033540">
    <property type="term" value="P:fatty acid beta-oxidation using acyl-CoA oxidase"/>
    <property type="evidence" value="ECO:0007669"/>
    <property type="project" value="TreeGrafter"/>
</dbReference>
<keyword evidence="6 12" id="KW-0285">Flavoprotein</keyword>
<dbReference type="GO" id="GO:0071949">
    <property type="term" value="F:FAD binding"/>
    <property type="evidence" value="ECO:0007669"/>
    <property type="project" value="InterPro"/>
</dbReference>
<organism evidence="19 20">
    <name type="scientific">Dendrothele bispora (strain CBS 962.96)</name>
    <dbReference type="NCBI Taxonomy" id="1314807"/>
    <lineage>
        <taxon>Eukaryota</taxon>
        <taxon>Fungi</taxon>
        <taxon>Dikarya</taxon>
        <taxon>Basidiomycota</taxon>
        <taxon>Agaricomycotina</taxon>
        <taxon>Agaricomycetes</taxon>
        <taxon>Agaricomycetidae</taxon>
        <taxon>Agaricales</taxon>
        <taxon>Agaricales incertae sedis</taxon>
        <taxon>Dendrothele</taxon>
    </lineage>
</organism>
<evidence type="ECO:0000256" key="13">
    <source>
        <dbReference type="PIRSR" id="PIRSR000168-1"/>
    </source>
</evidence>
<dbReference type="Gene3D" id="2.40.110.10">
    <property type="entry name" value="Butyryl-CoA Dehydrogenase, subunit A, domain 2"/>
    <property type="match status" value="1"/>
</dbReference>
<dbReference type="InterPro" id="IPR009100">
    <property type="entry name" value="AcylCoA_DH/oxidase_NM_dom_sf"/>
</dbReference>
<evidence type="ECO:0000256" key="6">
    <source>
        <dbReference type="ARBA" id="ARBA00022630"/>
    </source>
</evidence>
<dbReference type="Pfam" id="PF01756">
    <property type="entry name" value="ACOX"/>
    <property type="match status" value="1"/>
</dbReference>
<feature type="compositionally biased region" description="Basic and acidic residues" evidence="15">
    <location>
        <begin position="8"/>
        <end position="21"/>
    </location>
</feature>
<dbReference type="InterPro" id="IPR036250">
    <property type="entry name" value="AcylCo_DH-like_C"/>
</dbReference>
<dbReference type="Gene3D" id="1.20.140.10">
    <property type="entry name" value="Butyryl-CoA Dehydrogenase, subunit A, domain 3"/>
    <property type="match status" value="2"/>
</dbReference>
<evidence type="ECO:0000256" key="2">
    <source>
        <dbReference type="ARBA" id="ARBA00001974"/>
    </source>
</evidence>
<dbReference type="Pfam" id="PF14749">
    <property type="entry name" value="Acyl-CoA_ox_N"/>
    <property type="match status" value="1"/>
</dbReference>
<evidence type="ECO:0000256" key="12">
    <source>
        <dbReference type="PIRNR" id="PIRNR000168"/>
    </source>
</evidence>
<dbReference type="Gene3D" id="1.10.540.10">
    <property type="entry name" value="Acyl-CoA dehydrogenase/oxidase, N-terminal domain"/>
    <property type="match status" value="1"/>
</dbReference>
<evidence type="ECO:0000259" key="16">
    <source>
        <dbReference type="Pfam" id="PF01756"/>
    </source>
</evidence>
<evidence type="ECO:0000259" key="17">
    <source>
        <dbReference type="Pfam" id="PF14749"/>
    </source>
</evidence>
<keyword evidence="7 12" id="KW-0274">FAD</keyword>
<protein>
    <recommendedName>
        <fullName evidence="12">Acyl-coenzyme A oxidase</fullName>
    </recommendedName>
</protein>
<evidence type="ECO:0000256" key="5">
    <source>
        <dbReference type="ARBA" id="ARBA00006288"/>
    </source>
</evidence>
<dbReference type="InterPro" id="IPR029320">
    <property type="entry name" value="Acyl-CoA_ox_N"/>
</dbReference>
<keyword evidence="11" id="KW-0576">Peroxisome</keyword>
<feature type="region of interest" description="Disordered" evidence="15">
    <location>
        <begin position="1"/>
        <end position="21"/>
    </location>
</feature>
<dbReference type="AlphaFoldDB" id="A0A4S8LKD9"/>
<evidence type="ECO:0000256" key="15">
    <source>
        <dbReference type="SAM" id="MobiDB-lite"/>
    </source>
</evidence>
<dbReference type="Proteomes" id="UP000297245">
    <property type="component" value="Unassembled WGS sequence"/>
</dbReference>
<dbReference type="GO" id="GO:0005504">
    <property type="term" value="F:fatty acid binding"/>
    <property type="evidence" value="ECO:0007669"/>
    <property type="project" value="TreeGrafter"/>
</dbReference>
<evidence type="ECO:0000256" key="9">
    <source>
        <dbReference type="ARBA" id="ARBA00023002"/>
    </source>
</evidence>
<dbReference type="GO" id="GO:0003997">
    <property type="term" value="F:acyl-CoA oxidase activity"/>
    <property type="evidence" value="ECO:0007669"/>
    <property type="project" value="UniProtKB-EC"/>
</dbReference>
<dbReference type="InterPro" id="IPR055060">
    <property type="entry name" value="ACOX_C_alpha1"/>
</dbReference>
<evidence type="ECO:0000256" key="3">
    <source>
        <dbReference type="ARBA" id="ARBA00004275"/>
    </source>
</evidence>
<feature type="domain" description="Acyl-CoA oxidase C-terminal" evidence="16">
    <location>
        <begin position="493"/>
        <end position="698"/>
    </location>
</feature>
<dbReference type="InterPro" id="IPR037069">
    <property type="entry name" value="AcylCoA_DH/ox_N_sf"/>
</dbReference>
<evidence type="ECO:0000313" key="20">
    <source>
        <dbReference type="Proteomes" id="UP000297245"/>
    </source>
</evidence>
<comment type="similarity">
    <text evidence="5 12">Belongs to the acyl-CoA oxidase family.</text>
</comment>
<dbReference type="OrthoDB" id="538336at2759"/>
<proteinExistence type="inferred from homology"/>
<evidence type="ECO:0000256" key="1">
    <source>
        <dbReference type="ARBA" id="ARBA00001201"/>
    </source>
</evidence>
<dbReference type="InterPro" id="IPR002655">
    <property type="entry name" value="Acyl-CoA_oxidase_C"/>
</dbReference>
<reference evidence="19 20" key="1">
    <citation type="journal article" date="2019" name="Nat. Ecol. Evol.">
        <title>Megaphylogeny resolves global patterns of mushroom evolution.</title>
        <authorList>
            <person name="Varga T."/>
            <person name="Krizsan K."/>
            <person name="Foldi C."/>
            <person name="Dima B."/>
            <person name="Sanchez-Garcia M."/>
            <person name="Sanchez-Ramirez S."/>
            <person name="Szollosi G.J."/>
            <person name="Szarkandi J.G."/>
            <person name="Papp V."/>
            <person name="Albert L."/>
            <person name="Andreopoulos W."/>
            <person name="Angelini C."/>
            <person name="Antonin V."/>
            <person name="Barry K.W."/>
            <person name="Bougher N.L."/>
            <person name="Buchanan P."/>
            <person name="Buyck B."/>
            <person name="Bense V."/>
            <person name="Catcheside P."/>
            <person name="Chovatia M."/>
            <person name="Cooper J."/>
            <person name="Damon W."/>
            <person name="Desjardin D."/>
            <person name="Finy P."/>
            <person name="Geml J."/>
            <person name="Haridas S."/>
            <person name="Hughes K."/>
            <person name="Justo A."/>
            <person name="Karasinski D."/>
            <person name="Kautmanova I."/>
            <person name="Kiss B."/>
            <person name="Kocsube S."/>
            <person name="Kotiranta H."/>
            <person name="LaButti K.M."/>
            <person name="Lechner B.E."/>
            <person name="Liimatainen K."/>
            <person name="Lipzen A."/>
            <person name="Lukacs Z."/>
            <person name="Mihaltcheva S."/>
            <person name="Morgado L.N."/>
            <person name="Niskanen T."/>
            <person name="Noordeloos M.E."/>
            <person name="Ohm R.A."/>
            <person name="Ortiz-Santana B."/>
            <person name="Ovrebo C."/>
            <person name="Racz N."/>
            <person name="Riley R."/>
            <person name="Savchenko A."/>
            <person name="Shiryaev A."/>
            <person name="Soop K."/>
            <person name="Spirin V."/>
            <person name="Szebenyi C."/>
            <person name="Tomsovsky M."/>
            <person name="Tulloss R.E."/>
            <person name="Uehling J."/>
            <person name="Grigoriev I.V."/>
            <person name="Vagvolgyi C."/>
            <person name="Papp T."/>
            <person name="Martin F.M."/>
            <person name="Miettinen O."/>
            <person name="Hibbett D.S."/>
            <person name="Nagy L.G."/>
        </authorList>
    </citation>
    <scope>NUCLEOTIDE SEQUENCE [LARGE SCALE GENOMIC DNA]</scope>
    <source>
        <strain evidence="19 20">CBS 962.96</strain>
    </source>
</reference>
<dbReference type="PANTHER" id="PTHR10909">
    <property type="entry name" value="ELECTRON TRANSPORT OXIDOREDUCTASE"/>
    <property type="match status" value="1"/>
</dbReference>
<evidence type="ECO:0000256" key="14">
    <source>
        <dbReference type="PIRSR" id="PIRSR000168-2"/>
    </source>
</evidence>
<dbReference type="EMBL" id="ML179368">
    <property type="protein sequence ID" value="THU89410.1"/>
    <property type="molecule type" value="Genomic_DNA"/>
</dbReference>
<evidence type="ECO:0000313" key="19">
    <source>
        <dbReference type="EMBL" id="THU89410.1"/>
    </source>
</evidence>
<dbReference type="GO" id="GO:0005777">
    <property type="term" value="C:peroxisome"/>
    <property type="evidence" value="ECO:0007669"/>
    <property type="project" value="UniProtKB-SubCell"/>
</dbReference>
<feature type="binding site" evidence="14">
    <location>
        <position position="150"/>
    </location>
    <ligand>
        <name>FAD</name>
        <dbReference type="ChEBI" id="CHEBI:57692"/>
    </ligand>
</feature>
<feature type="domain" description="Acyl-CoA oxidase C-alpha1" evidence="18">
    <location>
        <begin position="289"/>
        <end position="449"/>
    </location>
</feature>
<name>A0A4S8LKD9_DENBC</name>
<dbReference type="FunFam" id="1.20.140.10:FF:000015">
    <property type="entry name" value="Acyl-coenzyme A oxidase"/>
    <property type="match status" value="1"/>
</dbReference>
<keyword evidence="9" id="KW-0560">Oxidoreductase</keyword>
<dbReference type="SUPFAM" id="SSF56645">
    <property type="entry name" value="Acyl-CoA dehydrogenase NM domain-like"/>
    <property type="match status" value="1"/>
</dbReference>
<comment type="pathway">
    <text evidence="4">Lipid metabolism; peroxisomal fatty acid beta-oxidation.</text>
</comment>
<feature type="active site" description="Proton acceptor" evidence="13">
    <location>
        <position position="435"/>
    </location>
</feature>
<evidence type="ECO:0000256" key="8">
    <source>
        <dbReference type="ARBA" id="ARBA00022832"/>
    </source>
</evidence>
<gene>
    <name evidence="19" type="ORF">K435DRAFT_781630</name>
</gene>
<evidence type="ECO:0000256" key="10">
    <source>
        <dbReference type="ARBA" id="ARBA00023098"/>
    </source>
</evidence>
<comment type="cofactor">
    <cofactor evidence="2">
        <name>FAD</name>
        <dbReference type="ChEBI" id="CHEBI:57692"/>
    </cofactor>
</comment>
<keyword evidence="8" id="KW-0276">Fatty acid metabolism</keyword>
<keyword evidence="10" id="KW-0443">Lipid metabolism</keyword>
<feature type="binding site" evidence="14">
    <location>
        <position position="189"/>
    </location>
    <ligand>
        <name>FAD</name>
        <dbReference type="ChEBI" id="CHEBI:57692"/>
    </ligand>
</feature>
<dbReference type="Pfam" id="PF22924">
    <property type="entry name" value="ACOX_C_alpha1"/>
    <property type="match status" value="1"/>
</dbReference>
<dbReference type="InterPro" id="IPR046373">
    <property type="entry name" value="Acyl-CoA_Oxase/DH_mid-dom_sf"/>
</dbReference>
<evidence type="ECO:0000256" key="11">
    <source>
        <dbReference type="ARBA" id="ARBA00023140"/>
    </source>
</evidence>
<keyword evidence="20" id="KW-1185">Reference proteome</keyword>
<evidence type="ECO:0000259" key="18">
    <source>
        <dbReference type="Pfam" id="PF22924"/>
    </source>
</evidence>